<proteinExistence type="predicted"/>
<organism evidence="1 2">
    <name type="scientific">Orchesella cincta</name>
    <name type="common">Springtail</name>
    <name type="synonym">Podura cincta</name>
    <dbReference type="NCBI Taxonomy" id="48709"/>
    <lineage>
        <taxon>Eukaryota</taxon>
        <taxon>Metazoa</taxon>
        <taxon>Ecdysozoa</taxon>
        <taxon>Arthropoda</taxon>
        <taxon>Hexapoda</taxon>
        <taxon>Collembola</taxon>
        <taxon>Entomobryomorpha</taxon>
        <taxon>Entomobryoidea</taxon>
        <taxon>Orchesellidae</taxon>
        <taxon>Orchesellinae</taxon>
        <taxon>Orchesella</taxon>
    </lineage>
</organism>
<evidence type="ECO:0000313" key="2">
    <source>
        <dbReference type="Proteomes" id="UP000094527"/>
    </source>
</evidence>
<comment type="caution">
    <text evidence="1">The sequence shown here is derived from an EMBL/GenBank/DDBJ whole genome shotgun (WGS) entry which is preliminary data.</text>
</comment>
<dbReference type="Proteomes" id="UP000094527">
    <property type="component" value="Unassembled WGS sequence"/>
</dbReference>
<reference evidence="1 2" key="1">
    <citation type="journal article" date="2016" name="Genome Biol. Evol.">
        <title>Gene Family Evolution Reflects Adaptation to Soil Environmental Stressors in the Genome of the Collembolan Orchesella cincta.</title>
        <authorList>
            <person name="Faddeeva-Vakhrusheva A."/>
            <person name="Derks M.F."/>
            <person name="Anvar S.Y."/>
            <person name="Agamennone V."/>
            <person name="Suring W."/>
            <person name="Smit S."/>
            <person name="van Straalen N.M."/>
            <person name="Roelofs D."/>
        </authorList>
    </citation>
    <scope>NUCLEOTIDE SEQUENCE [LARGE SCALE GENOMIC DNA]</scope>
    <source>
        <tissue evidence="1">Mixed pool</tissue>
    </source>
</reference>
<dbReference type="EMBL" id="LJIJ01001914">
    <property type="protein sequence ID" value="ODM90548.1"/>
    <property type="molecule type" value="Genomic_DNA"/>
</dbReference>
<sequence>MSSTPRSPLDLCPIEVWKKIFVFLNGRDLLSCFKTAESWRRELLGQKNELLMADVFPLLSQYMEKNDILNIRLGCRLWKEAIDDFVQNHPSRYNVVWSSALVEEVVNWRVGQYANDWFPRNLEFNSSFDRKRCANFLRPLPEGCSPFLSRSIFYSDSSYFLDDRVIFTQILERFGSHIWHFQLHMEITKDGNKMNATANYNMTRSWLLLMPNLKSLSLHFWVSGFHRFDKSEYLMTPEKKELIINLPLPPLKDLLTLKLHSVIHPLEYALFHQYSHIQKLSIRGQTYQPLFQDSVGIIVMDRLEELNIDPQVLEDFTQLQNMSLNSPWPLRTLSVTYHEGFQDHSWEPMFRAISHFGATLSHLGLEVTCRNYSTLTLAERFNSNGASLELPHVETFKLFTNYGEKGFFSSLNFLQPCVSLRILEVTRLNQYSISSLAPLLSLPLATLRLELCEDKDLWMVLRTVSHLGATLRHLKLSGEFYTSTTADNMRSHSYLSLDRLDCQFLALPLLETLCIRCGTLIVDSLDFTQRCISLRKLVLRALHTPRIPVKDFHQVIQFRGYFHKMNESNIWNILPGLRVFELNMKANAPIWSYEYTEPVPDGFVQDWGWINRTYTRTTFTDILPPPDPSDGDFY</sequence>
<protein>
    <submittedName>
        <fullName evidence="1">Putative type-1 restriction enzyme specificity protein</fullName>
    </submittedName>
</protein>
<dbReference type="AlphaFoldDB" id="A0A1D2MC22"/>
<accession>A0A1D2MC22</accession>
<feature type="non-terminal residue" evidence="1">
    <location>
        <position position="634"/>
    </location>
</feature>
<gene>
    <name evidence="1" type="ORF">Ocin01_16134</name>
</gene>
<keyword evidence="2" id="KW-1185">Reference proteome</keyword>
<name>A0A1D2MC22_ORCCI</name>
<evidence type="ECO:0000313" key="1">
    <source>
        <dbReference type="EMBL" id="ODM90548.1"/>
    </source>
</evidence>